<feature type="domain" description="Large ribosomal subunit protein uL6 alpha-beta" evidence="9">
    <location>
        <begin position="11"/>
        <end position="82"/>
    </location>
</feature>
<dbReference type="PROSITE" id="PS00525">
    <property type="entry name" value="RIBOSOMAL_L6_1"/>
    <property type="match status" value="1"/>
</dbReference>
<keyword evidence="3 6" id="KW-0694">RNA-binding</keyword>
<comment type="subunit">
    <text evidence="6">Part of the 50S ribosomal subunit.</text>
</comment>
<dbReference type="GO" id="GO:0002181">
    <property type="term" value="P:cytoplasmic translation"/>
    <property type="evidence" value="ECO:0007669"/>
    <property type="project" value="TreeGrafter"/>
</dbReference>
<evidence type="ECO:0000313" key="10">
    <source>
        <dbReference type="EMBL" id="PWU23131.1"/>
    </source>
</evidence>
<sequence>MSRIGRKTISIPAGVTVTVTPDHINVKGPKGELSEATFEGIAVEVKDNIVSVSRQNDEPQQRAAHGLIRSLIANMITGVTTGFEKKLELVGTGYRVAAKGSGITLSLGYSHPIDVAAPAGVTFKVDGNNKISITGISKYAVGQIAANIRDMRPPEPYKGKGVRYEGEVVRRKAGKAAKTGGK</sequence>
<proteinExistence type="inferred from homology"/>
<dbReference type="HAMAP" id="MF_01365_B">
    <property type="entry name" value="Ribosomal_uL6_B"/>
    <property type="match status" value="1"/>
</dbReference>
<comment type="function">
    <text evidence="6 8">This protein binds to the 23S rRNA, and is important in its secondary structure. It is located near the subunit interface in the base of the L7/L12 stalk, and near the tRNA binding site of the peptidyltransferase center.</text>
</comment>
<dbReference type="InterPro" id="IPR000702">
    <property type="entry name" value="Ribosomal_uL6-like"/>
</dbReference>
<gene>
    <name evidence="6" type="primary">rplF</name>
    <name evidence="10" type="ORF">C5B42_04055</name>
</gene>
<dbReference type="Gene3D" id="3.90.930.12">
    <property type="entry name" value="Ribosomal protein L6, alpha-beta domain"/>
    <property type="match status" value="2"/>
</dbReference>
<dbReference type="GO" id="GO:0003735">
    <property type="term" value="F:structural constituent of ribosome"/>
    <property type="evidence" value="ECO:0007669"/>
    <property type="project" value="UniProtKB-UniRule"/>
</dbReference>
<dbReference type="InterPro" id="IPR036789">
    <property type="entry name" value="Ribosomal_uL6-like_a/b-dom_sf"/>
</dbReference>
<organism evidence="10 11">
    <name type="scientific">Candidatus Cerribacteria bacterium 'Amazon FNV 2010 28 9'</name>
    <dbReference type="NCBI Taxonomy" id="2081795"/>
    <lineage>
        <taxon>Bacteria</taxon>
        <taxon>Candidatus Cerribacteria</taxon>
    </lineage>
</organism>
<evidence type="ECO:0000256" key="8">
    <source>
        <dbReference type="RuleBase" id="RU003870"/>
    </source>
</evidence>
<dbReference type="FunFam" id="3.90.930.12:FF:000001">
    <property type="entry name" value="50S ribosomal protein L6"/>
    <property type="match status" value="1"/>
</dbReference>
<evidence type="ECO:0000313" key="11">
    <source>
        <dbReference type="Proteomes" id="UP000246104"/>
    </source>
</evidence>
<evidence type="ECO:0000256" key="5">
    <source>
        <dbReference type="ARBA" id="ARBA00023274"/>
    </source>
</evidence>
<dbReference type="PANTHER" id="PTHR11655">
    <property type="entry name" value="60S/50S RIBOSOMAL PROTEIN L6/L9"/>
    <property type="match status" value="1"/>
</dbReference>
<evidence type="ECO:0000256" key="4">
    <source>
        <dbReference type="ARBA" id="ARBA00022980"/>
    </source>
</evidence>
<name>A0A317JSC4_9BACT</name>
<comment type="similarity">
    <text evidence="1 6 7">Belongs to the universal ribosomal protein uL6 family.</text>
</comment>
<feature type="domain" description="Large ribosomal subunit protein uL6 alpha-beta" evidence="9">
    <location>
        <begin position="90"/>
        <end position="164"/>
    </location>
</feature>
<dbReference type="FunFam" id="3.90.930.12:FF:000002">
    <property type="entry name" value="50S ribosomal protein L6"/>
    <property type="match status" value="1"/>
</dbReference>
<dbReference type="InterPro" id="IPR019906">
    <property type="entry name" value="Ribosomal_uL6_bac-type"/>
</dbReference>
<evidence type="ECO:0000259" key="9">
    <source>
        <dbReference type="Pfam" id="PF00347"/>
    </source>
</evidence>
<dbReference type="PIRSF" id="PIRSF002162">
    <property type="entry name" value="Ribosomal_L6"/>
    <property type="match status" value="1"/>
</dbReference>
<comment type="caution">
    <text evidence="10">The sequence shown here is derived from an EMBL/GenBank/DDBJ whole genome shotgun (WGS) entry which is preliminary data.</text>
</comment>
<dbReference type="AlphaFoldDB" id="A0A317JSC4"/>
<keyword evidence="2 6" id="KW-0699">rRNA-binding</keyword>
<dbReference type="NCBIfam" id="TIGR03654">
    <property type="entry name" value="L6_bact"/>
    <property type="match status" value="1"/>
</dbReference>
<dbReference type="SUPFAM" id="SSF56053">
    <property type="entry name" value="Ribosomal protein L6"/>
    <property type="match status" value="2"/>
</dbReference>
<evidence type="ECO:0000256" key="6">
    <source>
        <dbReference type="HAMAP-Rule" id="MF_01365"/>
    </source>
</evidence>
<dbReference type="InterPro" id="IPR020040">
    <property type="entry name" value="Ribosomal_uL6_a/b-dom"/>
</dbReference>
<dbReference type="InterPro" id="IPR002358">
    <property type="entry name" value="Ribosomal_uL6_CS"/>
</dbReference>
<dbReference type="GO" id="GO:0022625">
    <property type="term" value="C:cytosolic large ribosomal subunit"/>
    <property type="evidence" value="ECO:0007669"/>
    <property type="project" value="UniProtKB-UniRule"/>
</dbReference>
<protein>
    <recommendedName>
        <fullName evidence="6">Large ribosomal subunit protein uL6</fullName>
    </recommendedName>
</protein>
<evidence type="ECO:0000256" key="2">
    <source>
        <dbReference type="ARBA" id="ARBA00022730"/>
    </source>
</evidence>
<keyword evidence="4 6" id="KW-0689">Ribosomal protein</keyword>
<dbReference type="Proteomes" id="UP000246104">
    <property type="component" value="Unassembled WGS sequence"/>
</dbReference>
<dbReference type="GO" id="GO:0019843">
    <property type="term" value="F:rRNA binding"/>
    <property type="evidence" value="ECO:0007669"/>
    <property type="project" value="UniProtKB-UniRule"/>
</dbReference>
<dbReference type="PRINTS" id="PR00059">
    <property type="entry name" value="RIBOSOMALL6"/>
</dbReference>
<evidence type="ECO:0000256" key="7">
    <source>
        <dbReference type="RuleBase" id="RU003869"/>
    </source>
</evidence>
<accession>A0A317JSC4</accession>
<dbReference type="PANTHER" id="PTHR11655:SF14">
    <property type="entry name" value="LARGE RIBOSOMAL SUBUNIT PROTEIN UL6M"/>
    <property type="match status" value="1"/>
</dbReference>
<evidence type="ECO:0000256" key="1">
    <source>
        <dbReference type="ARBA" id="ARBA00009356"/>
    </source>
</evidence>
<reference evidence="10 11" key="1">
    <citation type="submission" date="2018-02" db="EMBL/GenBank/DDBJ databases">
        <title>Genomic Reconstructions from Amazon Rainforest and Pasture Soil Reveal Novel Insights into the Physiology of Candidate Phyla in Tropical Sites.</title>
        <authorList>
            <person name="Kroeger M.E."/>
            <person name="Delmont T."/>
            <person name="Eren A.M."/>
            <person name="Guo J."/>
            <person name="Meyer K.M."/>
            <person name="Khan K."/>
            <person name="Rodrigues J.L.M."/>
            <person name="Bohannan B.J.M."/>
            <person name="Tringe S."/>
            <person name="Borges C.D."/>
            <person name="Tiedje J."/>
            <person name="Tsai S.M."/>
            <person name="Nusslein K."/>
        </authorList>
    </citation>
    <scope>NUCLEOTIDE SEQUENCE [LARGE SCALE GENOMIC DNA]</scope>
    <source>
        <strain evidence="10">Amazon FNV 2010 28 9</strain>
    </source>
</reference>
<dbReference type="EMBL" id="PSRQ01000045">
    <property type="protein sequence ID" value="PWU23131.1"/>
    <property type="molecule type" value="Genomic_DNA"/>
</dbReference>
<keyword evidence="5 6" id="KW-0687">Ribonucleoprotein</keyword>
<evidence type="ECO:0000256" key="3">
    <source>
        <dbReference type="ARBA" id="ARBA00022884"/>
    </source>
</evidence>
<dbReference type="Pfam" id="PF00347">
    <property type="entry name" value="Ribosomal_L6"/>
    <property type="match status" value="2"/>
</dbReference>